<feature type="transmembrane region" description="Helical" evidence="2">
    <location>
        <begin position="82"/>
        <end position="102"/>
    </location>
</feature>
<evidence type="ECO:0000313" key="5">
    <source>
        <dbReference type="Proteomes" id="UP000806378"/>
    </source>
</evidence>
<sequence>MSLISRISSVKILWAAWGIQFLVAASLACKIVLTILGSRRKYMTSIPASFIIWATYLLLSYFATIALGKLTVVRIDDPENPGYNVVLQGLLAPLLLIQLGYADGMTAYAVEDNRLGLRQMLKIAVTVCVVVGILCRCWDSASLVSRLYLPLSVVGIMKSVGWVRALQSVSDENLSVTAEDMSKAAGIKQAFGEFPKDEKFAHAKDILKAYYRFHCLKPHLMNWLYHPQFISHESMSIEEYSASRAFTVTEIELNFMYDALYTKAPILYTKCGLIGRLIGFFCLVSALCGFAVIFKKDLLIDMYINCTYALLMAVTTLELYQILMLPFSDWAVAKMSMKHEMPLVRRLLPFLANQCMKQKRWSRSVGQLNLLDQQLYKECPKPIATLLWLEKREIIRWLHSRPAMPSSLKALVVQKIRELDKKRDLRPFTKRGEWTLDAHGIQEKKGLSDSIATEFDKSIIIWHIATEILHKLESENSNACIGSKLLSDYMIYLLILRPHTLSLATADIMLEYARCTLRPFLRDKDLKELISTLSSPDREVPGPVKPNNPTWITHDWNVLLKVQKLVVDLRAMDNKWELISSIWVEMLCYAAFKCRVYHHEKLLKKGGELITHVWLLVAHKTDNHQLRNEELPEDPAAPIESPSPENAPSSCFKRMFRKPIREVKYNNI</sequence>
<protein>
    <recommendedName>
        <fullName evidence="3">DUF4220 domain-containing protein</fullName>
    </recommendedName>
</protein>
<evidence type="ECO:0000256" key="1">
    <source>
        <dbReference type="SAM" id="MobiDB-lite"/>
    </source>
</evidence>
<dbReference type="Proteomes" id="UP000806378">
    <property type="component" value="Unassembled WGS sequence"/>
</dbReference>
<dbReference type="AlphaFoldDB" id="A0A8T0CSR2"/>
<proteinExistence type="predicted"/>
<evidence type="ECO:0000313" key="4">
    <source>
        <dbReference type="EMBL" id="KAF7850621.1"/>
    </source>
</evidence>
<dbReference type="EMBL" id="MU089595">
    <property type="protein sequence ID" value="KAF7850621.1"/>
    <property type="molecule type" value="Genomic_DNA"/>
</dbReference>
<reference evidence="4" key="1">
    <citation type="submission" date="2020-05" db="EMBL/GenBank/DDBJ databases">
        <title>WGS assembly of Corymbia citriodora subspecies variegata.</title>
        <authorList>
            <person name="Barry K."/>
            <person name="Hundley H."/>
            <person name="Shu S."/>
            <person name="Jenkins J."/>
            <person name="Grimwood J."/>
            <person name="Baten A."/>
        </authorList>
    </citation>
    <scope>NUCLEOTIDE SEQUENCE</scope>
    <source>
        <strain evidence="4">CV2-018</strain>
    </source>
</reference>
<feature type="transmembrane region" description="Helical" evidence="2">
    <location>
        <begin position="123"/>
        <end position="141"/>
    </location>
</feature>
<dbReference type="InterPro" id="IPR007658">
    <property type="entry name" value="DUF594"/>
</dbReference>
<dbReference type="Gramene" id="rna-gnl|WGS:JABURB|Cocit.L5196.1">
    <property type="protein sequence ID" value="cds-KAF7850621.1"/>
    <property type="gene ID" value="gene-BT93_L5196"/>
</dbReference>
<keyword evidence="2" id="KW-0812">Transmembrane</keyword>
<dbReference type="PROSITE" id="PS51257">
    <property type="entry name" value="PROKAR_LIPOPROTEIN"/>
    <property type="match status" value="1"/>
</dbReference>
<keyword evidence="2" id="KW-1133">Transmembrane helix</keyword>
<keyword evidence="2" id="KW-0472">Membrane</keyword>
<feature type="transmembrane region" description="Helical" evidence="2">
    <location>
        <begin position="12"/>
        <end position="36"/>
    </location>
</feature>
<comment type="caution">
    <text evidence="4">The sequence shown here is derived from an EMBL/GenBank/DDBJ whole genome shotgun (WGS) entry which is preliminary data.</text>
</comment>
<feature type="transmembrane region" description="Helical" evidence="2">
    <location>
        <begin position="48"/>
        <end position="70"/>
    </location>
</feature>
<keyword evidence="5" id="KW-1185">Reference proteome</keyword>
<evidence type="ECO:0000256" key="2">
    <source>
        <dbReference type="SAM" id="Phobius"/>
    </source>
</evidence>
<dbReference type="Pfam" id="PF04578">
    <property type="entry name" value="DUF594"/>
    <property type="match status" value="1"/>
</dbReference>
<evidence type="ECO:0000259" key="3">
    <source>
        <dbReference type="Pfam" id="PF13968"/>
    </source>
</evidence>
<gene>
    <name evidence="4" type="ORF">BT93_L5196</name>
</gene>
<accession>A0A8T0CSR2</accession>
<feature type="region of interest" description="Disordered" evidence="1">
    <location>
        <begin position="632"/>
        <end position="651"/>
    </location>
</feature>
<name>A0A8T0CSR2_CORYI</name>
<dbReference type="PANTHER" id="PTHR31325">
    <property type="entry name" value="OS01G0798800 PROTEIN-RELATED"/>
    <property type="match status" value="1"/>
</dbReference>
<feature type="domain" description="DUF4220" evidence="3">
    <location>
        <begin position="53"/>
        <end position="372"/>
    </location>
</feature>
<feature type="transmembrane region" description="Helical" evidence="2">
    <location>
        <begin position="273"/>
        <end position="294"/>
    </location>
</feature>
<dbReference type="OrthoDB" id="1673849at2759"/>
<organism evidence="4 5">
    <name type="scientific">Corymbia citriodora subsp. variegata</name>
    <dbReference type="NCBI Taxonomy" id="360336"/>
    <lineage>
        <taxon>Eukaryota</taxon>
        <taxon>Viridiplantae</taxon>
        <taxon>Streptophyta</taxon>
        <taxon>Embryophyta</taxon>
        <taxon>Tracheophyta</taxon>
        <taxon>Spermatophyta</taxon>
        <taxon>Magnoliopsida</taxon>
        <taxon>eudicotyledons</taxon>
        <taxon>Gunneridae</taxon>
        <taxon>Pentapetalae</taxon>
        <taxon>rosids</taxon>
        <taxon>malvids</taxon>
        <taxon>Myrtales</taxon>
        <taxon>Myrtaceae</taxon>
        <taxon>Myrtoideae</taxon>
        <taxon>Eucalypteae</taxon>
        <taxon>Corymbia</taxon>
    </lineage>
</organism>
<dbReference type="Pfam" id="PF13968">
    <property type="entry name" value="DUF4220"/>
    <property type="match status" value="1"/>
</dbReference>
<dbReference type="InterPro" id="IPR025315">
    <property type="entry name" value="DUF4220"/>
</dbReference>